<dbReference type="Proteomes" id="UP000694308">
    <property type="component" value="Unassembled WGS sequence"/>
</dbReference>
<evidence type="ECO:0000313" key="2">
    <source>
        <dbReference type="Proteomes" id="UP000694308"/>
    </source>
</evidence>
<comment type="caution">
    <text evidence="1">The sequence shown here is derived from an EMBL/GenBank/DDBJ whole genome shotgun (WGS) entry which is preliminary data.</text>
</comment>
<sequence>MDNRLLNKLRNIAMMVEWRILDKYIYVPRVKVRVRPEVTETVIDKQGRHLTYAPGYIYILSAR</sequence>
<accession>A0A949X672</accession>
<proteinExistence type="predicted"/>
<protein>
    <submittedName>
        <fullName evidence="1">Uncharacterized protein</fullName>
    </submittedName>
</protein>
<organism evidence="1 2">
    <name type="scientific">Clostridium thailandense</name>
    <dbReference type="NCBI Taxonomy" id="2794346"/>
    <lineage>
        <taxon>Bacteria</taxon>
        <taxon>Bacillati</taxon>
        <taxon>Bacillota</taxon>
        <taxon>Clostridia</taxon>
        <taxon>Eubacteriales</taxon>
        <taxon>Clostridiaceae</taxon>
        <taxon>Clostridium</taxon>
    </lineage>
</organism>
<dbReference type="AlphaFoldDB" id="A0A949X672"/>
<evidence type="ECO:0000313" key="1">
    <source>
        <dbReference type="EMBL" id="MBV7276948.1"/>
    </source>
</evidence>
<dbReference type="RefSeq" id="WP_218324024.1">
    <property type="nucleotide sequence ID" value="NZ_JAEEGC010000241.1"/>
</dbReference>
<name>A0A949X672_9CLOT</name>
<reference evidence="1" key="1">
    <citation type="submission" date="2020-12" db="EMBL/GenBank/DDBJ databases">
        <title>Clostridium thailandense sp. nov., a novel acetogenic bacterium isolated from peat land soil in Thailand.</title>
        <authorList>
            <person name="Chaikitkaew S."/>
            <person name="Birkeland N.K."/>
        </authorList>
    </citation>
    <scope>NUCLEOTIDE SEQUENCE</scope>
    <source>
        <strain evidence="1">PL3</strain>
    </source>
</reference>
<gene>
    <name evidence="1" type="ORF">I6U48_29195</name>
</gene>
<dbReference type="EMBL" id="JAEEGC010000241">
    <property type="protein sequence ID" value="MBV7276948.1"/>
    <property type="molecule type" value="Genomic_DNA"/>
</dbReference>
<keyword evidence="2" id="KW-1185">Reference proteome</keyword>